<keyword evidence="4 9" id="KW-0808">Transferase</keyword>
<evidence type="ECO:0000256" key="2">
    <source>
        <dbReference type="ARBA" id="ARBA00022478"/>
    </source>
</evidence>
<dbReference type="GO" id="GO:0046872">
    <property type="term" value="F:metal ion binding"/>
    <property type="evidence" value="ECO:0007669"/>
    <property type="project" value="UniProtKB-KW"/>
</dbReference>
<dbReference type="CDD" id="cd04860">
    <property type="entry name" value="AE_Prim_S"/>
    <property type="match status" value="1"/>
</dbReference>
<name>A0AAU9JTB7_9CILI</name>
<keyword evidence="2 9" id="KW-0240">DNA-directed RNA polymerase</keyword>
<dbReference type="EC" id="2.7.7.-" evidence="9"/>
<dbReference type="InterPro" id="IPR002755">
    <property type="entry name" value="DNA_primase_S"/>
</dbReference>
<evidence type="ECO:0000256" key="8">
    <source>
        <dbReference type="ARBA" id="ARBA00023163"/>
    </source>
</evidence>
<dbReference type="SUPFAM" id="SSF56747">
    <property type="entry name" value="Prim-pol domain"/>
    <property type="match status" value="1"/>
</dbReference>
<comment type="caution">
    <text evidence="10">The sequence shown here is derived from an EMBL/GenBank/DDBJ whole genome shotgun (WGS) entry which is preliminary data.</text>
</comment>
<protein>
    <recommendedName>
        <fullName evidence="9">DNA primase</fullName>
        <ecNumber evidence="9">2.7.7.-</ecNumber>
    </recommendedName>
</protein>
<sequence>MNSKLLENYYRNFFPCNDLCRWLNLGIDLKIDDSTTRKSYFERREFVFYYHGDIYCRHISFSSADELKEQLIHDKPEKFGIGAVYSLPPKLRNRKQKKIKYEPVEREFVIDIDMSDYDKVRTCCSGAVVCQLCWKFLELAWKTIDNILKELFGFKVNLWVFSGRRGIHCWVCDSEARRLSDFERKSLIEFLNSGPNFSIYILNICRAIFNNRFEEIIVKDQKLFENQERLDECVKIINSQLGTTLKFAAKGTSEETWAEILDFINSQLDQQKIDEIKNKIYFSYLYPRLDIYVSMEISNLLKSPFSVHPKTGNISIPFLVELAEEFRVDKVPNLVGLNAGVDDLAPHIKVLNIISDKLKECCRKKRNRKTANFDTQNYVPKL</sequence>
<keyword evidence="5" id="KW-0548">Nucleotidyltransferase</keyword>
<keyword evidence="7" id="KW-0479">Metal-binding</keyword>
<organism evidence="10 11">
    <name type="scientific">Blepharisma stoltei</name>
    <dbReference type="NCBI Taxonomy" id="1481888"/>
    <lineage>
        <taxon>Eukaryota</taxon>
        <taxon>Sar</taxon>
        <taxon>Alveolata</taxon>
        <taxon>Ciliophora</taxon>
        <taxon>Postciliodesmatophora</taxon>
        <taxon>Heterotrichea</taxon>
        <taxon>Heterotrichida</taxon>
        <taxon>Blepharismidae</taxon>
        <taxon>Blepharisma</taxon>
    </lineage>
</organism>
<keyword evidence="11" id="KW-1185">Reference proteome</keyword>
<dbReference type="GO" id="GO:0006269">
    <property type="term" value="P:DNA replication, synthesis of primer"/>
    <property type="evidence" value="ECO:0007669"/>
    <property type="project" value="UniProtKB-KW"/>
</dbReference>
<evidence type="ECO:0000256" key="7">
    <source>
        <dbReference type="ARBA" id="ARBA00022723"/>
    </source>
</evidence>
<keyword evidence="3 9" id="KW-0639">Primosome</keyword>
<dbReference type="EMBL" id="CAJZBQ010000044">
    <property type="protein sequence ID" value="CAG9327772.1"/>
    <property type="molecule type" value="Genomic_DNA"/>
</dbReference>
<dbReference type="GO" id="GO:0005658">
    <property type="term" value="C:alpha DNA polymerase:primase complex"/>
    <property type="evidence" value="ECO:0007669"/>
    <property type="project" value="UniProtKB-ARBA"/>
</dbReference>
<dbReference type="InterPro" id="IPR014052">
    <property type="entry name" value="DNA_primase_ssu_euk/arc"/>
</dbReference>
<dbReference type="PANTHER" id="PTHR10536">
    <property type="entry name" value="DNA PRIMASE SMALL SUBUNIT"/>
    <property type="match status" value="1"/>
</dbReference>
<accession>A0AAU9JTB7</accession>
<dbReference type="Gene3D" id="3.90.920.10">
    <property type="entry name" value="DNA primase, PRIM domain"/>
    <property type="match status" value="1"/>
</dbReference>
<dbReference type="Pfam" id="PF01896">
    <property type="entry name" value="DNA_primase_S"/>
    <property type="match status" value="1"/>
</dbReference>
<keyword evidence="6 9" id="KW-0235">DNA replication</keyword>
<evidence type="ECO:0000256" key="5">
    <source>
        <dbReference type="ARBA" id="ARBA00022695"/>
    </source>
</evidence>
<evidence type="ECO:0000256" key="4">
    <source>
        <dbReference type="ARBA" id="ARBA00022679"/>
    </source>
</evidence>
<evidence type="ECO:0000256" key="1">
    <source>
        <dbReference type="ARBA" id="ARBA00009762"/>
    </source>
</evidence>
<comment type="similarity">
    <text evidence="1 9">Belongs to the eukaryotic-type primase small subunit family.</text>
</comment>
<keyword evidence="8" id="KW-0804">Transcription</keyword>
<evidence type="ECO:0000256" key="9">
    <source>
        <dbReference type="RuleBase" id="RU003514"/>
    </source>
</evidence>
<evidence type="ECO:0000313" key="10">
    <source>
        <dbReference type="EMBL" id="CAG9327772.1"/>
    </source>
</evidence>
<dbReference type="GO" id="GO:0003899">
    <property type="term" value="F:DNA-directed RNA polymerase activity"/>
    <property type="evidence" value="ECO:0007669"/>
    <property type="project" value="InterPro"/>
</dbReference>
<proteinExistence type="inferred from homology"/>
<dbReference type="AlphaFoldDB" id="A0AAU9JTB7"/>
<evidence type="ECO:0000256" key="3">
    <source>
        <dbReference type="ARBA" id="ARBA00022515"/>
    </source>
</evidence>
<gene>
    <name evidence="10" type="ORF">BSTOLATCC_MIC44400</name>
</gene>
<dbReference type="NCBIfam" id="TIGR00335">
    <property type="entry name" value="primase_sml"/>
    <property type="match status" value="1"/>
</dbReference>
<evidence type="ECO:0000313" key="11">
    <source>
        <dbReference type="Proteomes" id="UP001162131"/>
    </source>
</evidence>
<evidence type="ECO:0000256" key="6">
    <source>
        <dbReference type="ARBA" id="ARBA00022705"/>
    </source>
</evidence>
<dbReference type="Proteomes" id="UP001162131">
    <property type="component" value="Unassembled WGS sequence"/>
</dbReference>
<reference evidence="10" key="1">
    <citation type="submission" date="2021-09" db="EMBL/GenBank/DDBJ databases">
        <authorList>
            <consortium name="AG Swart"/>
            <person name="Singh M."/>
            <person name="Singh A."/>
            <person name="Seah K."/>
            <person name="Emmerich C."/>
        </authorList>
    </citation>
    <scope>NUCLEOTIDE SEQUENCE</scope>
    <source>
        <strain evidence="10">ATCC30299</strain>
    </source>
</reference>